<evidence type="ECO:0000256" key="3">
    <source>
        <dbReference type="ARBA" id="ARBA00022448"/>
    </source>
</evidence>
<evidence type="ECO:0000256" key="9">
    <source>
        <dbReference type="SAM" id="Phobius"/>
    </source>
</evidence>
<comment type="subcellular location">
    <subcellularLocation>
        <location evidence="1">Membrane</location>
        <topology evidence="1">Multi-pass membrane protein</topology>
    </subcellularLocation>
</comment>
<dbReference type="EMBL" id="AENN01000015">
    <property type="protein sequence ID" value="EFR31311.1"/>
    <property type="molecule type" value="Genomic_DNA"/>
</dbReference>
<dbReference type="InterPro" id="IPR006153">
    <property type="entry name" value="Cation/H_exchanger_TM"/>
</dbReference>
<comment type="similarity">
    <text evidence="2">Belongs to the monovalent cation:proton antiporter 2 (CPA2) transporter (TC 2.A.37) family.</text>
</comment>
<dbReference type="PANTHER" id="PTHR43562">
    <property type="entry name" value="NAPA-TYPE SODIUM/HYDROGEN ANTIPORTER"/>
    <property type="match status" value="1"/>
</dbReference>
<evidence type="ECO:0000256" key="4">
    <source>
        <dbReference type="ARBA" id="ARBA00022449"/>
    </source>
</evidence>
<dbReference type="PANTHER" id="PTHR43562:SF1">
    <property type="entry name" value="NA(+)_H(+) ANTIPORTER YJBQ-RELATED"/>
    <property type="match status" value="1"/>
</dbReference>
<gene>
    <name evidence="11" type="ORF">HMPREF9257_1209</name>
</gene>
<dbReference type="Gene3D" id="1.20.1530.20">
    <property type="match status" value="1"/>
</dbReference>
<feature type="transmembrane region" description="Helical" evidence="9">
    <location>
        <begin position="57"/>
        <end position="78"/>
    </location>
</feature>
<organism evidence="11 12">
    <name type="scientific">Eremococcus coleocola ACS-139-V-Col8</name>
    <dbReference type="NCBI Taxonomy" id="908337"/>
    <lineage>
        <taxon>Bacteria</taxon>
        <taxon>Bacillati</taxon>
        <taxon>Bacillota</taxon>
        <taxon>Bacilli</taxon>
        <taxon>Lactobacillales</taxon>
        <taxon>Aerococcaceae</taxon>
        <taxon>Eremococcus</taxon>
    </lineage>
</organism>
<keyword evidence="7" id="KW-0406">Ion transport</keyword>
<evidence type="ECO:0000256" key="6">
    <source>
        <dbReference type="ARBA" id="ARBA00022989"/>
    </source>
</evidence>
<evidence type="ECO:0000256" key="2">
    <source>
        <dbReference type="ARBA" id="ARBA00005551"/>
    </source>
</evidence>
<evidence type="ECO:0000259" key="10">
    <source>
        <dbReference type="Pfam" id="PF00999"/>
    </source>
</evidence>
<evidence type="ECO:0000256" key="7">
    <source>
        <dbReference type="ARBA" id="ARBA00023065"/>
    </source>
</evidence>
<evidence type="ECO:0000256" key="1">
    <source>
        <dbReference type="ARBA" id="ARBA00004141"/>
    </source>
</evidence>
<keyword evidence="8 9" id="KW-0472">Membrane</keyword>
<feature type="transmembrane region" description="Helical" evidence="9">
    <location>
        <begin position="338"/>
        <end position="355"/>
    </location>
</feature>
<sequence>MTEMFISLMIIAGISAFTPIVARIIPKQIVPETVLLIVAGAILGPNMFDLIKADSNAITVLSELGCAFLFLLAGYEINPRVLTAKDGKKGLATWAVSLLIAFILTSFLPQLASGTQGKIATALLFTTTALGALMPILKEEGIMDTVIGDKVIAYGTWGELATVLAMAVLLSTRATWATGLILGLLVIICLWISFIANKAVEHDTRLYNFIEAKAKTTSQSMVRLTILLLILLVAFSAVFELDIVLGAFAAGFVLRYISPADNKDLEEKLDGIAYGFLVPLFFIVSGAHIDLAAVLKYPILLVVFILGLVLIRAIPIVVSLSLEKDKEDRLDIHNRFSVAFYCTTALPLIVAITGIAQRAGLMQADIASVLVAAGALTVFVMPLLGKLTYSLVDADPVNAVVEIFHSPREMMMIIHKHIELERSRAREYREMARETIQSRIDQIQDPQEKAAMLALVKRQQAENQAFTKEQIKEGQDLWNKHKQEIIDLYHQFHQDQDPDQEIFEYFEDSRK</sequence>
<dbReference type="GO" id="GO:1902600">
    <property type="term" value="P:proton transmembrane transport"/>
    <property type="evidence" value="ECO:0007669"/>
    <property type="project" value="InterPro"/>
</dbReference>
<dbReference type="InterPro" id="IPR038770">
    <property type="entry name" value="Na+/solute_symporter_sf"/>
</dbReference>
<protein>
    <submittedName>
        <fullName evidence="11">Transporter, CPA2 family</fullName>
    </submittedName>
</protein>
<dbReference type="AlphaFoldDB" id="E4KNS8"/>
<keyword evidence="4" id="KW-0050">Antiport</keyword>
<dbReference type="Proteomes" id="UP000005990">
    <property type="component" value="Unassembled WGS sequence"/>
</dbReference>
<keyword evidence="12" id="KW-1185">Reference proteome</keyword>
<evidence type="ECO:0000313" key="12">
    <source>
        <dbReference type="Proteomes" id="UP000005990"/>
    </source>
</evidence>
<accession>E4KNS8</accession>
<evidence type="ECO:0000313" key="11">
    <source>
        <dbReference type="EMBL" id="EFR31311.1"/>
    </source>
</evidence>
<feature type="transmembrane region" description="Helical" evidence="9">
    <location>
        <begin position="33"/>
        <end position="51"/>
    </location>
</feature>
<proteinExistence type="inferred from homology"/>
<keyword evidence="5 9" id="KW-0812">Transmembrane</keyword>
<dbReference type="eggNOG" id="COG0475">
    <property type="taxonomic scope" value="Bacteria"/>
</dbReference>
<feature type="transmembrane region" description="Helical" evidence="9">
    <location>
        <begin position="90"/>
        <end position="107"/>
    </location>
</feature>
<dbReference type="OrthoDB" id="9793589at2"/>
<evidence type="ECO:0000256" key="8">
    <source>
        <dbReference type="ARBA" id="ARBA00023136"/>
    </source>
</evidence>
<feature type="transmembrane region" description="Helical" evidence="9">
    <location>
        <begin position="176"/>
        <end position="196"/>
    </location>
</feature>
<feature type="transmembrane region" description="Helical" evidence="9">
    <location>
        <begin position="119"/>
        <end position="139"/>
    </location>
</feature>
<dbReference type="GO" id="GO:0016020">
    <property type="term" value="C:membrane"/>
    <property type="evidence" value="ECO:0007669"/>
    <property type="project" value="UniProtKB-SubCell"/>
</dbReference>
<feature type="transmembrane region" description="Helical" evidence="9">
    <location>
        <begin position="367"/>
        <end position="385"/>
    </location>
</feature>
<keyword evidence="6 9" id="KW-1133">Transmembrane helix</keyword>
<dbReference type="STRING" id="908337.HMPREF9257_1209"/>
<dbReference type="Pfam" id="PF00999">
    <property type="entry name" value="Na_H_Exchanger"/>
    <property type="match status" value="1"/>
</dbReference>
<dbReference type="GO" id="GO:0015297">
    <property type="term" value="F:antiporter activity"/>
    <property type="evidence" value="ECO:0007669"/>
    <property type="project" value="UniProtKB-KW"/>
</dbReference>
<feature type="transmembrane region" description="Helical" evidence="9">
    <location>
        <begin position="299"/>
        <end position="318"/>
    </location>
</feature>
<reference evidence="11 12" key="1">
    <citation type="submission" date="2010-10" db="EMBL/GenBank/DDBJ databases">
        <authorList>
            <person name="Durkin A.S."/>
            <person name="Madupu R."/>
            <person name="Torralba M."/>
            <person name="Gillis M."/>
            <person name="Methe B."/>
            <person name="Sutton G."/>
            <person name="Nelson K.E."/>
        </authorList>
    </citation>
    <scope>NUCLEOTIDE SEQUENCE [LARGE SCALE GENOMIC DNA]</scope>
    <source>
        <strain evidence="11 12">ACS-139-V-Col8</strain>
    </source>
</reference>
<comment type="caution">
    <text evidence="11">The sequence shown here is derived from an EMBL/GenBank/DDBJ whole genome shotgun (WGS) entry which is preliminary data.</text>
</comment>
<feature type="transmembrane region" description="Helical" evidence="9">
    <location>
        <begin position="6"/>
        <end position="26"/>
    </location>
</feature>
<dbReference type="RefSeq" id="WP_006418514.1">
    <property type="nucleotide sequence ID" value="NZ_AENN01000015.1"/>
</dbReference>
<keyword evidence="3" id="KW-0813">Transport</keyword>
<feature type="domain" description="Cation/H+ exchanger transmembrane" evidence="10">
    <location>
        <begin position="15"/>
        <end position="383"/>
    </location>
</feature>
<feature type="transmembrane region" description="Helical" evidence="9">
    <location>
        <begin position="151"/>
        <end position="170"/>
    </location>
</feature>
<feature type="transmembrane region" description="Helical" evidence="9">
    <location>
        <begin position="272"/>
        <end position="292"/>
    </location>
</feature>
<evidence type="ECO:0000256" key="5">
    <source>
        <dbReference type="ARBA" id="ARBA00022692"/>
    </source>
</evidence>
<name>E4KNS8_9LACT</name>
<feature type="transmembrane region" description="Helical" evidence="9">
    <location>
        <begin position="224"/>
        <end position="252"/>
    </location>
</feature>